<reference evidence="1 2" key="1">
    <citation type="journal article" date="2024" name="BMC Genomics">
        <title>De novo assembly and annotation of Popillia japonica's genome with initial clues to its potential as an invasive pest.</title>
        <authorList>
            <person name="Cucini C."/>
            <person name="Boschi S."/>
            <person name="Funari R."/>
            <person name="Cardaioli E."/>
            <person name="Iannotti N."/>
            <person name="Marturano G."/>
            <person name="Paoli F."/>
            <person name="Bruttini M."/>
            <person name="Carapelli A."/>
            <person name="Frati F."/>
            <person name="Nardi F."/>
        </authorList>
    </citation>
    <scope>NUCLEOTIDE SEQUENCE [LARGE SCALE GENOMIC DNA]</scope>
    <source>
        <strain evidence="1">DMR45628</strain>
    </source>
</reference>
<proteinExistence type="predicted"/>
<name>A0AAW1IE08_POPJA</name>
<dbReference type="AlphaFoldDB" id="A0AAW1IE08"/>
<sequence>MQEAREEEKKKKLQVLETAESSFLCYAYGKPAHKQYQCKNVDNRQEYVGEQQGQGRDYNQRGKVEEEATIEEEVAVKEETMEMVMEATVEEEVKLQDHLLLTGLHRVTLNKMMKHSSVVMCINVK</sequence>
<accession>A0AAW1IE08</accession>
<dbReference type="EMBL" id="JASPKY010000635">
    <property type="protein sequence ID" value="KAK9687537.1"/>
    <property type="molecule type" value="Genomic_DNA"/>
</dbReference>
<evidence type="ECO:0000313" key="2">
    <source>
        <dbReference type="Proteomes" id="UP001458880"/>
    </source>
</evidence>
<protein>
    <submittedName>
        <fullName evidence="1">Uncharacterized protein</fullName>
    </submittedName>
</protein>
<keyword evidence="2" id="KW-1185">Reference proteome</keyword>
<evidence type="ECO:0000313" key="1">
    <source>
        <dbReference type="EMBL" id="KAK9687537.1"/>
    </source>
</evidence>
<dbReference type="Proteomes" id="UP001458880">
    <property type="component" value="Unassembled WGS sequence"/>
</dbReference>
<organism evidence="1 2">
    <name type="scientific">Popillia japonica</name>
    <name type="common">Japanese beetle</name>
    <dbReference type="NCBI Taxonomy" id="7064"/>
    <lineage>
        <taxon>Eukaryota</taxon>
        <taxon>Metazoa</taxon>
        <taxon>Ecdysozoa</taxon>
        <taxon>Arthropoda</taxon>
        <taxon>Hexapoda</taxon>
        <taxon>Insecta</taxon>
        <taxon>Pterygota</taxon>
        <taxon>Neoptera</taxon>
        <taxon>Endopterygota</taxon>
        <taxon>Coleoptera</taxon>
        <taxon>Polyphaga</taxon>
        <taxon>Scarabaeiformia</taxon>
        <taxon>Scarabaeidae</taxon>
        <taxon>Rutelinae</taxon>
        <taxon>Popillia</taxon>
    </lineage>
</organism>
<comment type="caution">
    <text evidence="1">The sequence shown here is derived from an EMBL/GenBank/DDBJ whole genome shotgun (WGS) entry which is preliminary data.</text>
</comment>
<gene>
    <name evidence="1" type="ORF">QE152_g36186</name>
</gene>